<dbReference type="SMART" id="SM00382">
    <property type="entry name" value="AAA"/>
    <property type="match status" value="1"/>
</dbReference>
<dbReference type="GO" id="GO:0043565">
    <property type="term" value="F:sequence-specific DNA binding"/>
    <property type="evidence" value="ECO:0007669"/>
    <property type="project" value="InterPro"/>
</dbReference>
<dbReference type="Pfam" id="PF02954">
    <property type="entry name" value="HTH_8"/>
    <property type="match status" value="1"/>
</dbReference>
<dbReference type="SUPFAM" id="SSF52540">
    <property type="entry name" value="P-loop containing nucleoside triphosphate hydrolases"/>
    <property type="match status" value="1"/>
</dbReference>
<evidence type="ECO:0000313" key="7">
    <source>
        <dbReference type="EMBL" id="TWU41246.1"/>
    </source>
</evidence>
<evidence type="ECO:0000256" key="2">
    <source>
        <dbReference type="ARBA" id="ARBA00022840"/>
    </source>
</evidence>
<dbReference type="PRINTS" id="PR01590">
    <property type="entry name" value="HTHFIS"/>
</dbReference>
<keyword evidence="4" id="KW-0238">DNA-binding</keyword>
<dbReference type="CDD" id="cd00009">
    <property type="entry name" value="AAA"/>
    <property type="match status" value="1"/>
</dbReference>
<dbReference type="GO" id="GO:0005524">
    <property type="term" value="F:ATP binding"/>
    <property type="evidence" value="ECO:0007669"/>
    <property type="project" value="UniProtKB-KW"/>
</dbReference>
<dbReference type="InterPro" id="IPR058031">
    <property type="entry name" value="AAA_lid_NorR"/>
</dbReference>
<dbReference type="SUPFAM" id="SSF46689">
    <property type="entry name" value="Homeodomain-like"/>
    <property type="match status" value="1"/>
</dbReference>
<keyword evidence="3" id="KW-0805">Transcription regulation</keyword>
<dbReference type="InterPro" id="IPR003018">
    <property type="entry name" value="GAF"/>
</dbReference>
<dbReference type="InterPro" id="IPR029016">
    <property type="entry name" value="GAF-like_dom_sf"/>
</dbReference>
<dbReference type="AlphaFoldDB" id="A0A5C6E1J1"/>
<dbReference type="FunFam" id="3.40.50.300:FF:000006">
    <property type="entry name" value="DNA-binding transcriptional regulator NtrC"/>
    <property type="match status" value="1"/>
</dbReference>
<dbReference type="PANTHER" id="PTHR32071:SF57">
    <property type="entry name" value="C4-DICARBOXYLATE TRANSPORT TRANSCRIPTIONAL REGULATORY PROTEIN DCTD"/>
    <property type="match status" value="1"/>
</dbReference>
<name>A0A5C6E1J1_9BACT</name>
<dbReference type="SMART" id="SM00065">
    <property type="entry name" value="GAF"/>
    <property type="match status" value="1"/>
</dbReference>
<gene>
    <name evidence="7" type="primary">vnfA_2</name>
    <name evidence="7" type="ORF">Q31b_26850</name>
</gene>
<dbReference type="Gene3D" id="3.30.450.40">
    <property type="match status" value="1"/>
</dbReference>
<dbReference type="InterPro" id="IPR025944">
    <property type="entry name" value="Sigma_54_int_dom_CS"/>
</dbReference>
<feature type="domain" description="Sigma-54 factor interaction" evidence="6">
    <location>
        <begin position="376"/>
        <end position="605"/>
    </location>
</feature>
<dbReference type="OrthoDB" id="9761019at2"/>
<dbReference type="Pfam" id="PF01590">
    <property type="entry name" value="GAF"/>
    <property type="match status" value="1"/>
</dbReference>
<protein>
    <submittedName>
        <fullName evidence="7">Nitrogen fixation protein VnfA</fullName>
    </submittedName>
</protein>
<dbReference type="PROSITE" id="PS50045">
    <property type="entry name" value="SIGMA54_INTERACT_4"/>
    <property type="match status" value="1"/>
</dbReference>
<evidence type="ECO:0000256" key="4">
    <source>
        <dbReference type="ARBA" id="ARBA00023125"/>
    </source>
</evidence>
<dbReference type="InterPro" id="IPR009057">
    <property type="entry name" value="Homeodomain-like_sf"/>
</dbReference>
<dbReference type="SUPFAM" id="SSF55781">
    <property type="entry name" value="GAF domain-like"/>
    <property type="match status" value="1"/>
</dbReference>
<dbReference type="InterPro" id="IPR002197">
    <property type="entry name" value="HTH_Fis"/>
</dbReference>
<dbReference type="PANTHER" id="PTHR32071">
    <property type="entry name" value="TRANSCRIPTIONAL REGULATORY PROTEIN"/>
    <property type="match status" value="1"/>
</dbReference>
<dbReference type="GO" id="GO:0006355">
    <property type="term" value="P:regulation of DNA-templated transcription"/>
    <property type="evidence" value="ECO:0007669"/>
    <property type="project" value="InterPro"/>
</dbReference>
<evidence type="ECO:0000256" key="3">
    <source>
        <dbReference type="ARBA" id="ARBA00023015"/>
    </source>
</evidence>
<dbReference type="EMBL" id="SJPY01000004">
    <property type="protein sequence ID" value="TWU41246.1"/>
    <property type="molecule type" value="Genomic_DNA"/>
</dbReference>
<keyword evidence="2" id="KW-0067">ATP-binding</keyword>
<evidence type="ECO:0000256" key="5">
    <source>
        <dbReference type="ARBA" id="ARBA00023163"/>
    </source>
</evidence>
<dbReference type="Gene3D" id="1.10.8.60">
    <property type="match status" value="1"/>
</dbReference>
<sequence length="696" mass="76179">MNKNALYLSSRSQIQVNPVMQSAIDPRAHHVKMPNDERPEAGGIQGMLSFKILKLLQSSSNVKEFLGTAVAEVVQLLGRTEGGLVSQQSGEWAVDAWTGERTRFPAGLVSEAIDLAAPKRCDDWLAVPLDPQQSSSLAANSPTAFVIRVAGNPTNALPIETSETIQAAVDLLATGLHRMQRDTQNVQRIEQLQAVLTEAAQWQRISEDEALLKQIAAAATKLLNCERASIFLWDRRRKKLIGRPALGVEGVPLEVNDHEGVVGEVLTSGEPKIWNANSQDEERRVNRAVDRSLAFQTRSLVAVPMLGHRGDPQREDKIGVFEAINHLDDGFDTLDVAVLTDLALHAAVAIESLKTRKSLTKSRDQLVATAASAAPLIGNHRSIESVRKNADRIAKTDLSVLVLGNNGTGKEVLARHIHYHSDRRHAPFVAVNCAALVESLLESELFGHERGSFTDASQTRIGKFELADSGTLFLDEVGDLSPGGQAKLLRVLEDKMVVRVGGSQPIPVDVRVIAATNQPLETHIAEKRFREDLFFRLNVVSLTLPPLASRGDDVLLLAEHFLSHFSQQIGRLPPKLDPQAQQVLRSHPWPGNIRELRNTMERICYLSPEETITADDIRQNGLSTSQNDAQGPSSLNDLSEAPAALCDATRIFQVGHIERAIAGCGGNMTEAAEYLGLHRSNLYRKMRQLGMSTTSD</sequence>
<dbReference type="Gene3D" id="3.40.50.300">
    <property type="entry name" value="P-loop containing nucleotide triphosphate hydrolases"/>
    <property type="match status" value="1"/>
</dbReference>
<reference evidence="7 8" key="1">
    <citation type="submission" date="2019-02" db="EMBL/GenBank/DDBJ databases">
        <title>Deep-cultivation of Planctomycetes and their phenomic and genomic characterization uncovers novel biology.</title>
        <authorList>
            <person name="Wiegand S."/>
            <person name="Jogler M."/>
            <person name="Boedeker C."/>
            <person name="Pinto D."/>
            <person name="Vollmers J."/>
            <person name="Rivas-Marin E."/>
            <person name="Kohn T."/>
            <person name="Peeters S.H."/>
            <person name="Heuer A."/>
            <person name="Rast P."/>
            <person name="Oberbeckmann S."/>
            <person name="Bunk B."/>
            <person name="Jeske O."/>
            <person name="Meyerdierks A."/>
            <person name="Storesund J.E."/>
            <person name="Kallscheuer N."/>
            <person name="Luecker S."/>
            <person name="Lage O.M."/>
            <person name="Pohl T."/>
            <person name="Merkel B.J."/>
            <person name="Hornburger P."/>
            <person name="Mueller R.-W."/>
            <person name="Bruemmer F."/>
            <person name="Labrenz M."/>
            <person name="Spormann A.M."/>
            <person name="Op Den Camp H."/>
            <person name="Overmann J."/>
            <person name="Amann R."/>
            <person name="Jetten M.S.M."/>
            <person name="Mascher T."/>
            <person name="Medema M.H."/>
            <person name="Devos D.P."/>
            <person name="Kaster A.-K."/>
            <person name="Ovreas L."/>
            <person name="Rohde M."/>
            <person name="Galperin M.Y."/>
            <person name="Jogler C."/>
        </authorList>
    </citation>
    <scope>NUCLEOTIDE SEQUENCE [LARGE SCALE GENOMIC DNA]</scope>
    <source>
        <strain evidence="7 8">Q31b</strain>
    </source>
</reference>
<evidence type="ECO:0000313" key="8">
    <source>
        <dbReference type="Proteomes" id="UP000315471"/>
    </source>
</evidence>
<dbReference type="Proteomes" id="UP000315471">
    <property type="component" value="Unassembled WGS sequence"/>
</dbReference>
<dbReference type="InterPro" id="IPR003593">
    <property type="entry name" value="AAA+_ATPase"/>
</dbReference>
<dbReference type="InterPro" id="IPR027417">
    <property type="entry name" value="P-loop_NTPase"/>
</dbReference>
<accession>A0A5C6E1J1</accession>
<proteinExistence type="predicted"/>
<dbReference type="Pfam" id="PF00158">
    <property type="entry name" value="Sigma54_activat"/>
    <property type="match status" value="1"/>
</dbReference>
<dbReference type="Gene3D" id="1.10.10.60">
    <property type="entry name" value="Homeodomain-like"/>
    <property type="match status" value="1"/>
</dbReference>
<keyword evidence="1" id="KW-0547">Nucleotide-binding</keyword>
<dbReference type="InterPro" id="IPR002078">
    <property type="entry name" value="Sigma_54_int"/>
</dbReference>
<keyword evidence="8" id="KW-1185">Reference proteome</keyword>
<organism evidence="7 8">
    <name type="scientific">Novipirellula aureliae</name>
    <dbReference type="NCBI Taxonomy" id="2527966"/>
    <lineage>
        <taxon>Bacteria</taxon>
        <taxon>Pseudomonadati</taxon>
        <taxon>Planctomycetota</taxon>
        <taxon>Planctomycetia</taxon>
        <taxon>Pirellulales</taxon>
        <taxon>Pirellulaceae</taxon>
        <taxon>Novipirellula</taxon>
    </lineage>
</organism>
<evidence type="ECO:0000256" key="1">
    <source>
        <dbReference type="ARBA" id="ARBA00022741"/>
    </source>
</evidence>
<dbReference type="Pfam" id="PF25601">
    <property type="entry name" value="AAA_lid_14"/>
    <property type="match status" value="1"/>
</dbReference>
<evidence type="ECO:0000259" key="6">
    <source>
        <dbReference type="PROSITE" id="PS50045"/>
    </source>
</evidence>
<comment type="caution">
    <text evidence="7">The sequence shown here is derived from an EMBL/GenBank/DDBJ whole genome shotgun (WGS) entry which is preliminary data.</text>
</comment>
<dbReference type="PROSITE" id="PS00688">
    <property type="entry name" value="SIGMA54_INTERACT_3"/>
    <property type="match status" value="1"/>
</dbReference>
<keyword evidence="5" id="KW-0804">Transcription</keyword>